<keyword evidence="2" id="KW-1185">Reference proteome</keyword>
<accession>A0A1B7P190</accession>
<dbReference type="EMBL" id="LGUA01000255">
    <property type="protein sequence ID" value="OAX82789.1"/>
    <property type="molecule type" value="Genomic_DNA"/>
</dbReference>
<evidence type="ECO:0000313" key="2">
    <source>
        <dbReference type="Proteomes" id="UP000091918"/>
    </source>
</evidence>
<comment type="caution">
    <text evidence="1">The sequence shown here is derived from an EMBL/GenBank/DDBJ whole genome shotgun (WGS) entry which is preliminary data.</text>
</comment>
<proteinExistence type="predicted"/>
<evidence type="ECO:0000313" key="1">
    <source>
        <dbReference type="EMBL" id="OAX82789.1"/>
    </source>
</evidence>
<protein>
    <submittedName>
        <fullName evidence="1">Uncharacterized protein</fullName>
    </submittedName>
</protein>
<name>A0A1B7P190_9EURO</name>
<dbReference type="OrthoDB" id="4847299at2759"/>
<sequence>MAISSVLKGLAIIGNRIRRDMVSDPNSGGPRVCASTVGRCCEFSKRDSDCKPLEQLTEVAEAATTVGYPGGQQGGYKKGPGRPIFALAFYEKLVAVAISVGSKGFVVGMNRSSLDQFF</sequence>
<dbReference type="AlphaFoldDB" id="A0A1B7P190"/>
<gene>
    <name evidence="1" type="ORF">ACJ72_02861</name>
</gene>
<dbReference type="Proteomes" id="UP000091918">
    <property type="component" value="Unassembled WGS sequence"/>
</dbReference>
<reference evidence="1 2" key="1">
    <citation type="submission" date="2015-07" db="EMBL/GenBank/DDBJ databases">
        <title>Emmonsia species relationships and genome sequence.</title>
        <authorList>
            <person name="Cuomo C.A."/>
            <person name="Schwartz I.S."/>
            <person name="Kenyon C."/>
            <person name="de Hoog G.S."/>
            <person name="Govender N.P."/>
            <person name="Botha A."/>
            <person name="Moreno L."/>
            <person name="de Vries M."/>
            <person name="Munoz J.F."/>
            <person name="Stielow J.B."/>
        </authorList>
    </citation>
    <scope>NUCLEOTIDE SEQUENCE [LARGE SCALE GENOMIC DNA]</scope>
    <source>
        <strain evidence="1 2">CBS 136260</strain>
    </source>
</reference>
<organism evidence="1 2">
    <name type="scientific">Emergomyces africanus</name>
    <dbReference type="NCBI Taxonomy" id="1955775"/>
    <lineage>
        <taxon>Eukaryota</taxon>
        <taxon>Fungi</taxon>
        <taxon>Dikarya</taxon>
        <taxon>Ascomycota</taxon>
        <taxon>Pezizomycotina</taxon>
        <taxon>Eurotiomycetes</taxon>
        <taxon>Eurotiomycetidae</taxon>
        <taxon>Onygenales</taxon>
        <taxon>Ajellomycetaceae</taxon>
        <taxon>Emergomyces</taxon>
    </lineage>
</organism>